<accession>A0A6N9Q4X5</accession>
<dbReference type="Pfam" id="PF22818">
    <property type="entry name" value="ApeI-like"/>
    <property type="match status" value="1"/>
</dbReference>
<dbReference type="Proteomes" id="UP000448943">
    <property type="component" value="Unassembled WGS sequence"/>
</dbReference>
<comment type="caution">
    <text evidence="2">The sequence shown here is derived from an EMBL/GenBank/DDBJ whole genome shotgun (WGS) entry which is preliminary data.</text>
</comment>
<protein>
    <recommendedName>
        <fullName evidence="1">ApeI dehydratase-like domain-containing protein</fullName>
    </recommendedName>
</protein>
<gene>
    <name evidence="2" type="ORF">ERL59_12715</name>
</gene>
<evidence type="ECO:0000313" key="2">
    <source>
        <dbReference type="EMBL" id="NBI29820.1"/>
    </source>
</evidence>
<dbReference type="InterPro" id="IPR029069">
    <property type="entry name" value="HotDog_dom_sf"/>
</dbReference>
<dbReference type="OrthoDB" id="2633069at2"/>
<dbReference type="EMBL" id="SIJB01000028">
    <property type="protein sequence ID" value="NBI29820.1"/>
    <property type="molecule type" value="Genomic_DNA"/>
</dbReference>
<reference evidence="2 3" key="1">
    <citation type="submission" date="2019-01" db="EMBL/GenBank/DDBJ databases">
        <title>Chengkuizengella sp. nov., isolated from deep-sea sediment of East Pacific Ocean.</title>
        <authorList>
            <person name="Yang J."/>
            <person name="Lai Q."/>
            <person name="Shao Z."/>
        </authorList>
    </citation>
    <scope>NUCLEOTIDE SEQUENCE [LARGE SCALE GENOMIC DNA]</scope>
    <source>
        <strain evidence="2 3">YPA3-1-1</strain>
    </source>
</reference>
<evidence type="ECO:0000313" key="3">
    <source>
        <dbReference type="Proteomes" id="UP000448943"/>
    </source>
</evidence>
<dbReference type="Gene3D" id="3.10.129.10">
    <property type="entry name" value="Hotdog Thioesterase"/>
    <property type="match status" value="1"/>
</dbReference>
<name>A0A6N9Q4X5_9BACL</name>
<dbReference type="InterPro" id="IPR054545">
    <property type="entry name" value="ApeI-like"/>
</dbReference>
<feature type="domain" description="ApeI dehydratase-like" evidence="1">
    <location>
        <begin position="24"/>
        <end position="103"/>
    </location>
</feature>
<dbReference type="SUPFAM" id="SSF54637">
    <property type="entry name" value="Thioesterase/thiol ester dehydrase-isomerase"/>
    <property type="match status" value="1"/>
</dbReference>
<dbReference type="RefSeq" id="WP_160646630.1">
    <property type="nucleotide sequence ID" value="NZ_SIJB01000028.1"/>
</dbReference>
<organism evidence="2 3">
    <name type="scientific">Chengkuizengella marina</name>
    <dbReference type="NCBI Taxonomy" id="2507566"/>
    <lineage>
        <taxon>Bacteria</taxon>
        <taxon>Bacillati</taxon>
        <taxon>Bacillota</taxon>
        <taxon>Bacilli</taxon>
        <taxon>Bacillales</taxon>
        <taxon>Paenibacillaceae</taxon>
        <taxon>Chengkuizengella</taxon>
    </lineage>
</organism>
<keyword evidence="3" id="KW-1185">Reference proteome</keyword>
<evidence type="ECO:0000259" key="1">
    <source>
        <dbReference type="Pfam" id="PF22818"/>
    </source>
</evidence>
<dbReference type="AlphaFoldDB" id="A0A6N9Q4X5"/>
<sequence>MNKKYDNLSIKKPINQIDQCITLNEKEIIFEKFVSNGDFLLIGHFENLSIFPGLLLTEAVIQGVETIIEKQRSEFILKNVNVRFLEIIPAGNIVTIHVQLLNQLIKSYAVIENRKVMTYQSEVYYGTISNDRLRVT</sequence>
<proteinExistence type="predicted"/>